<dbReference type="AlphaFoldDB" id="A0A7J8DXL5"/>
<evidence type="ECO:0000313" key="3">
    <source>
        <dbReference type="Proteomes" id="UP000593571"/>
    </source>
</evidence>
<keyword evidence="3" id="KW-1185">Reference proteome</keyword>
<dbReference type="EMBL" id="JACASE010000011">
    <property type="protein sequence ID" value="KAF6427786.1"/>
    <property type="molecule type" value="Genomic_DNA"/>
</dbReference>
<proteinExistence type="predicted"/>
<gene>
    <name evidence="2" type="ORF">HJG63_008275</name>
</gene>
<evidence type="ECO:0000256" key="1">
    <source>
        <dbReference type="SAM" id="MobiDB-lite"/>
    </source>
</evidence>
<comment type="caution">
    <text evidence="2">The sequence shown here is derived from an EMBL/GenBank/DDBJ whole genome shotgun (WGS) entry which is preliminary data.</text>
</comment>
<accession>A0A7J8DXL5</accession>
<organism evidence="2 3">
    <name type="scientific">Rousettus aegyptiacus</name>
    <name type="common">Egyptian fruit bat</name>
    <name type="synonym">Pteropus aegyptiacus</name>
    <dbReference type="NCBI Taxonomy" id="9407"/>
    <lineage>
        <taxon>Eukaryota</taxon>
        <taxon>Metazoa</taxon>
        <taxon>Chordata</taxon>
        <taxon>Craniata</taxon>
        <taxon>Vertebrata</taxon>
        <taxon>Euteleostomi</taxon>
        <taxon>Mammalia</taxon>
        <taxon>Eutheria</taxon>
        <taxon>Laurasiatheria</taxon>
        <taxon>Chiroptera</taxon>
        <taxon>Yinpterochiroptera</taxon>
        <taxon>Pteropodoidea</taxon>
        <taxon>Pteropodidae</taxon>
        <taxon>Rousettinae</taxon>
        <taxon>Rousettus</taxon>
    </lineage>
</organism>
<reference evidence="2 3" key="1">
    <citation type="journal article" date="2020" name="Nature">
        <title>Six reference-quality genomes reveal evolution of bat adaptations.</title>
        <authorList>
            <person name="Jebb D."/>
            <person name="Huang Z."/>
            <person name="Pippel M."/>
            <person name="Hughes G.M."/>
            <person name="Lavrichenko K."/>
            <person name="Devanna P."/>
            <person name="Winkler S."/>
            <person name="Jermiin L.S."/>
            <person name="Skirmuntt E.C."/>
            <person name="Katzourakis A."/>
            <person name="Burkitt-Gray L."/>
            <person name="Ray D.A."/>
            <person name="Sullivan K.A.M."/>
            <person name="Roscito J.G."/>
            <person name="Kirilenko B.M."/>
            <person name="Davalos L.M."/>
            <person name="Corthals A.P."/>
            <person name="Power M.L."/>
            <person name="Jones G."/>
            <person name="Ransome R.D."/>
            <person name="Dechmann D.K.N."/>
            <person name="Locatelli A.G."/>
            <person name="Puechmaille S.J."/>
            <person name="Fedrigo O."/>
            <person name="Jarvis E.D."/>
            <person name="Hiller M."/>
            <person name="Vernes S.C."/>
            <person name="Myers E.W."/>
            <person name="Teeling E.C."/>
        </authorList>
    </citation>
    <scope>NUCLEOTIDE SEQUENCE [LARGE SCALE GENOMIC DNA]</scope>
    <source>
        <strain evidence="2">MRouAeg1</strain>
        <tissue evidence="2">Muscle</tissue>
    </source>
</reference>
<sequence length="185" mass="20094">MELEFLTPRGLMRNQSESFFLRNRTQKLLWGMTGLRQAPSSAERARRTQHAFVFQNRLGPPPPRSLWLPRPAPGKLWAPRDPATGRPHTPQLSPRVTAELWPGACLSSPSNDGVIKAPQNPVSVTFEQPLSSVPAGRGAQTCGCHGSRHRARRPPDHARHTLSAEVPGGACGNSCQATAGSRSAE</sequence>
<feature type="region of interest" description="Disordered" evidence="1">
    <location>
        <begin position="129"/>
        <end position="185"/>
    </location>
</feature>
<name>A0A7J8DXL5_ROUAE</name>
<evidence type="ECO:0000313" key="2">
    <source>
        <dbReference type="EMBL" id="KAF6427786.1"/>
    </source>
</evidence>
<dbReference type="Proteomes" id="UP000593571">
    <property type="component" value="Unassembled WGS sequence"/>
</dbReference>
<protein>
    <submittedName>
        <fullName evidence="2">Uncharacterized protein</fullName>
    </submittedName>
</protein>
<feature type="compositionally biased region" description="Polar residues" evidence="1">
    <location>
        <begin position="173"/>
        <end position="185"/>
    </location>
</feature>